<keyword evidence="2" id="KW-1185">Reference proteome</keyword>
<evidence type="ECO:0000313" key="1">
    <source>
        <dbReference type="EMBL" id="ASC74036.1"/>
    </source>
</evidence>
<evidence type="ECO:0000313" key="2">
    <source>
        <dbReference type="Proteomes" id="UP000191901"/>
    </source>
</evidence>
<gene>
    <name evidence="1" type="ORF">XM38_050100</name>
</gene>
<dbReference type="RefSeq" id="WP_187329588.1">
    <property type="nucleotide sequence ID" value="NZ_CP021983.2"/>
</dbReference>
<dbReference type="AlphaFoldDB" id="A0A1Z3HUT2"/>
<organism evidence="1 2">
    <name type="scientific">Halomicronema hongdechloris C2206</name>
    <dbReference type="NCBI Taxonomy" id="1641165"/>
    <lineage>
        <taxon>Bacteria</taxon>
        <taxon>Bacillati</taxon>
        <taxon>Cyanobacteriota</taxon>
        <taxon>Cyanophyceae</taxon>
        <taxon>Nodosilineales</taxon>
        <taxon>Nodosilineaceae</taxon>
        <taxon>Halomicronema</taxon>
    </lineage>
</organism>
<dbReference type="Proteomes" id="UP000191901">
    <property type="component" value="Chromosome"/>
</dbReference>
<protein>
    <submittedName>
        <fullName evidence="1">Uncharacterized protein</fullName>
    </submittedName>
</protein>
<dbReference type="KEGG" id="hhg:XM38_050100"/>
<accession>A0A1Z3HUT2</accession>
<dbReference type="EMBL" id="CP021983">
    <property type="protein sequence ID" value="ASC74036.1"/>
    <property type="molecule type" value="Genomic_DNA"/>
</dbReference>
<proteinExistence type="predicted"/>
<name>A0A1Z3HUT2_9CYAN</name>
<reference evidence="1 2" key="1">
    <citation type="journal article" date="2016" name="Biochim. Biophys. Acta">
        <title>Characterization of red-shifted phycobilisomes isolated from the chlorophyll f-containing cyanobacterium Halomicronema hongdechloris.</title>
        <authorList>
            <person name="Li Y."/>
            <person name="Lin Y."/>
            <person name="Garvey C.J."/>
            <person name="Birch D."/>
            <person name="Corkery R.W."/>
            <person name="Loughlin P.C."/>
            <person name="Scheer H."/>
            <person name="Willows R.D."/>
            <person name="Chen M."/>
        </authorList>
    </citation>
    <scope>NUCLEOTIDE SEQUENCE [LARGE SCALE GENOMIC DNA]</scope>
    <source>
        <strain evidence="1 2">C2206</strain>
    </source>
</reference>
<sequence>MSRLKILQEDATYTLPFVPLTSETAKREILIAPILRGHLETWLKGL</sequence>